<dbReference type="EMBL" id="CADEPI010000008">
    <property type="protein sequence ID" value="CAB3362408.1"/>
    <property type="molecule type" value="Genomic_DNA"/>
</dbReference>
<feature type="compositionally biased region" description="Low complexity" evidence="2">
    <location>
        <begin position="235"/>
        <end position="248"/>
    </location>
</feature>
<gene>
    <name evidence="5" type="ORF">CLODIP_2_CD05053</name>
</gene>
<evidence type="ECO:0000313" key="5">
    <source>
        <dbReference type="EMBL" id="CAB3362408.1"/>
    </source>
</evidence>
<organism evidence="5 6">
    <name type="scientific">Cloeon dipterum</name>
    <dbReference type="NCBI Taxonomy" id="197152"/>
    <lineage>
        <taxon>Eukaryota</taxon>
        <taxon>Metazoa</taxon>
        <taxon>Ecdysozoa</taxon>
        <taxon>Arthropoda</taxon>
        <taxon>Hexapoda</taxon>
        <taxon>Insecta</taxon>
        <taxon>Pterygota</taxon>
        <taxon>Palaeoptera</taxon>
        <taxon>Ephemeroptera</taxon>
        <taxon>Pisciforma</taxon>
        <taxon>Baetidae</taxon>
        <taxon>Cloeon</taxon>
    </lineage>
</organism>
<evidence type="ECO:0000313" key="6">
    <source>
        <dbReference type="Proteomes" id="UP000494165"/>
    </source>
</evidence>
<reference evidence="5 6" key="1">
    <citation type="submission" date="2020-04" db="EMBL/GenBank/DDBJ databases">
        <authorList>
            <person name="Alioto T."/>
            <person name="Alioto T."/>
            <person name="Gomez Garrido J."/>
        </authorList>
    </citation>
    <scope>NUCLEOTIDE SEQUENCE [LARGE SCALE GENOMIC DNA]</scope>
</reference>
<feature type="compositionally biased region" description="Basic and acidic residues" evidence="2">
    <location>
        <begin position="698"/>
        <end position="707"/>
    </location>
</feature>
<feature type="region of interest" description="Disordered" evidence="2">
    <location>
        <begin position="698"/>
        <end position="746"/>
    </location>
</feature>
<dbReference type="InterPro" id="IPR009057">
    <property type="entry name" value="Homeodomain-like_sf"/>
</dbReference>
<dbReference type="PROSITE" id="PS51293">
    <property type="entry name" value="SANT"/>
    <property type="match status" value="1"/>
</dbReference>
<feature type="region of interest" description="Disordered" evidence="2">
    <location>
        <begin position="420"/>
        <end position="456"/>
    </location>
</feature>
<comment type="subcellular location">
    <subcellularLocation>
        <location evidence="1">Nucleus</location>
    </subcellularLocation>
</comment>
<evidence type="ECO:0000259" key="3">
    <source>
        <dbReference type="PROSITE" id="PS50090"/>
    </source>
</evidence>
<sequence>MHEKAAGRASLPAKGPHHCFLCKNLVENSRPLAKAKASQYGLQEDQVVQGARVCSNCRCKAVRSSTIQCPIPNCTAVKNRVKRLKPLPSALGSVSQELRDSILADLQIAAGVTHSCSGCHSRILRRLNLKSGSNPDGDDWTDKEVEAFCNAIQEHGPHWTKVATALSTTEGCSTKTHYQCKAFFQKNQKKLGLNALMNEYRKNSNPEHKPTLTDEEESGSSTSSCEEETGNVPGAASDTDSAASPTNAEANAPLNQQKQFADIPRVPGVKVESSVISPRISQEGAPHVTHRDEYDSSATETADEGQGAVESEHNFAGKLPIKSVLNQTSSVSVDMKDLMLNVIERSLMKSGTNSTNAGGSQQTPTISSILGTNRVLGGASYPSREYRGSPSAPPMSSTPNNELPKEGLVVMQVQQALKENSAEGVTLDLSTRKRGPSPHSKLHQQPPPKAAPPRSYEPIVFRDVPTGQPPMYLTQPYHPAKGSITQGTPMPGSHLSAQSFPASSTRYEMPTKGQLKESGGSITQGTSLLLETKKDQSDIIMSDFITSQQMHGRPAEAPMHHYYPIYPAGGAQLVPNQQRQGVIQRGAAKPMPQQQRPPPRSSSPPPMKKSAYPQGHEALNNLVDIALQQGSLPVPKEKMNSVGGPPAMINEGLGKGLADSHMVAEQRIQQPQMYADYPPLQERSLMKLQNSAYRKEYYGRRQDEDPPRPNLQSMRQLPTEPDRQKQSPAPYMSRAPPAPKQSNEQQLTAASLIHAIITHQINQSSDVEAAVPRPSDKLFQGFQRELPAKSHANDSSEMESGRLSKPSDDSTDGKETLGEHIDRIINKDFQTKRPDESRPGKRCEEPLEVDTMKNCTSYEQISPPPPSRPDVVSNYSDDKPLLFDYVKSRIVQAMRISEDEADASESKAKEAAIGSQEQQRPEDERQAAPTESAYPSYPPPLEAAAAPQAPPKPPETQYEPLSEPED</sequence>
<dbReference type="AlphaFoldDB" id="A0A8S1BU19"/>
<dbReference type="Proteomes" id="UP000494165">
    <property type="component" value="Unassembled WGS sequence"/>
</dbReference>
<dbReference type="CDD" id="cd00167">
    <property type="entry name" value="SANT"/>
    <property type="match status" value="1"/>
</dbReference>
<dbReference type="GO" id="GO:0005634">
    <property type="term" value="C:nucleus"/>
    <property type="evidence" value="ECO:0007669"/>
    <property type="project" value="UniProtKB-SubCell"/>
</dbReference>
<dbReference type="OrthoDB" id="10258692at2759"/>
<feature type="domain" description="Myb-like" evidence="3">
    <location>
        <begin position="132"/>
        <end position="188"/>
    </location>
</feature>
<feature type="region of interest" description="Disordered" evidence="2">
    <location>
        <begin position="201"/>
        <end position="311"/>
    </location>
</feature>
<dbReference type="PROSITE" id="PS50090">
    <property type="entry name" value="MYB_LIKE"/>
    <property type="match status" value="1"/>
</dbReference>
<evidence type="ECO:0008006" key="7">
    <source>
        <dbReference type="Google" id="ProtNLM"/>
    </source>
</evidence>
<evidence type="ECO:0000256" key="1">
    <source>
        <dbReference type="ARBA" id="ARBA00004123"/>
    </source>
</evidence>
<dbReference type="Gene3D" id="1.10.10.60">
    <property type="entry name" value="Homeodomain-like"/>
    <property type="match status" value="1"/>
</dbReference>
<feature type="compositionally biased region" description="Pro residues" evidence="2">
    <location>
        <begin position="595"/>
        <end position="607"/>
    </location>
</feature>
<dbReference type="InterPro" id="IPR017884">
    <property type="entry name" value="SANT_dom"/>
</dbReference>
<dbReference type="SMART" id="SM00717">
    <property type="entry name" value="SANT"/>
    <property type="match status" value="1"/>
</dbReference>
<feature type="region of interest" description="Disordered" evidence="2">
    <location>
        <begin position="897"/>
        <end position="966"/>
    </location>
</feature>
<dbReference type="SUPFAM" id="SSF46689">
    <property type="entry name" value="Homeodomain-like"/>
    <property type="match status" value="1"/>
</dbReference>
<feature type="domain" description="SANT" evidence="4">
    <location>
        <begin position="135"/>
        <end position="192"/>
    </location>
</feature>
<name>A0A8S1BU19_9INSE</name>
<keyword evidence="6" id="KW-1185">Reference proteome</keyword>
<feature type="region of interest" description="Disordered" evidence="2">
    <location>
        <begin position="350"/>
        <end position="369"/>
    </location>
</feature>
<protein>
    <recommendedName>
        <fullName evidence="7">Myb-like domain-containing protein</fullName>
    </recommendedName>
</protein>
<comment type="caution">
    <text evidence="5">The sequence shown here is derived from an EMBL/GenBank/DDBJ whole genome shotgun (WGS) entry which is preliminary data.</text>
</comment>
<feature type="region of interest" description="Disordered" evidence="2">
    <location>
        <begin position="374"/>
        <end position="403"/>
    </location>
</feature>
<feature type="compositionally biased region" description="Basic and acidic residues" evidence="2">
    <location>
        <begin position="201"/>
        <end position="212"/>
    </location>
</feature>
<feature type="region of interest" description="Disordered" evidence="2">
    <location>
        <begin position="579"/>
        <end position="613"/>
    </location>
</feature>
<accession>A0A8S1BU19</accession>
<feature type="region of interest" description="Disordered" evidence="2">
    <location>
        <begin position="784"/>
        <end position="875"/>
    </location>
</feature>
<feature type="compositionally biased region" description="Basic and acidic residues" evidence="2">
    <location>
        <begin position="786"/>
        <end position="845"/>
    </location>
</feature>
<dbReference type="InterPro" id="IPR001005">
    <property type="entry name" value="SANT/Myb"/>
</dbReference>
<feature type="compositionally biased region" description="Basic residues" evidence="2">
    <location>
        <begin position="432"/>
        <end position="442"/>
    </location>
</feature>
<evidence type="ECO:0000259" key="4">
    <source>
        <dbReference type="PROSITE" id="PS51293"/>
    </source>
</evidence>
<proteinExistence type="predicted"/>
<dbReference type="Pfam" id="PF00249">
    <property type="entry name" value="Myb_DNA-binding"/>
    <property type="match status" value="1"/>
</dbReference>
<evidence type="ECO:0000256" key="2">
    <source>
        <dbReference type="SAM" id="MobiDB-lite"/>
    </source>
</evidence>